<evidence type="ECO:0000256" key="18">
    <source>
        <dbReference type="ARBA" id="ARBA00023288"/>
    </source>
</evidence>
<evidence type="ECO:0000256" key="14">
    <source>
        <dbReference type="ARBA" id="ARBA00023136"/>
    </source>
</evidence>
<dbReference type="InterPro" id="IPR018097">
    <property type="entry name" value="EGF_Ca-bd_CS"/>
</dbReference>
<dbReference type="Pfam" id="PF25106">
    <property type="entry name" value="VWA_4"/>
    <property type="match status" value="1"/>
</dbReference>
<feature type="signal peptide" evidence="22">
    <location>
        <begin position="1"/>
        <end position="21"/>
    </location>
</feature>
<evidence type="ECO:0000256" key="20">
    <source>
        <dbReference type="ARBA" id="ARBA00046503"/>
    </source>
</evidence>
<dbReference type="InterPro" id="IPR042235">
    <property type="entry name" value="ZP-C_dom"/>
</dbReference>
<evidence type="ECO:0000256" key="2">
    <source>
        <dbReference type="ARBA" id="ARBA00004309"/>
    </source>
</evidence>
<dbReference type="GO" id="GO:0005576">
    <property type="term" value="C:extracellular region"/>
    <property type="evidence" value="ECO:0000318"/>
    <property type="project" value="GO_Central"/>
</dbReference>
<dbReference type="Proteomes" id="UP000186698">
    <property type="component" value="Chromosome 9_10L"/>
</dbReference>
<evidence type="ECO:0000313" key="25">
    <source>
        <dbReference type="Proteomes" id="UP000186698"/>
    </source>
</evidence>
<evidence type="ECO:0000256" key="5">
    <source>
        <dbReference type="ARBA" id="ARBA00015737"/>
    </source>
</evidence>
<dbReference type="InterPro" id="IPR017977">
    <property type="entry name" value="ZP_dom_CS"/>
</dbReference>
<dbReference type="RefSeq" id="XP_041432753.1">
    <property type="nucleotide sequence ID" value="XM_041576819.1"/>
</dbReference>
<evidence type="ECO:0000256" key="1">
    <source>
        <dbReference type="ARBA" id="ARBA00004303"/>
    </source>
</evidence>
<feature type="domain" description="EGF-like" evidence="23">
    <location>
        <begin position="421"/>
        <end position="462"/>
    </location>
</feature>
<keyword evidence="8 21" id="KW-0245">EGF-like domain</keyword>
<dbReference type="CDD" id="cd00054">
    <property type="entry name" value="EGF_CA"/>
    <property type="match status" value="10"/>
</dbReference>
<feature type="chain" id="PRO_5044692436" description="Uromodulin" evidence="22">
    <location>
        <begin position="22"/>
        <end position="2089"/>
    </location>
</feature>
<dbReference type="CDD" id="cd00198">
    <property type="entry name" value="vWFA"/>
    <property type="match status" value="1"/>
</dbReference>
<dbReference type="InterPro" id="IPR056861">
    <property type="entry name" value="HMCN1-like_VWA"/>
</dbReference>
<evidence type="ECO:0000313" key="26">
    <source>
        <dbReference type="RefSeq" id="XP_041432753.1"/>
    </source>
</evidence>
<dbReference type="Pfam" id="PF07645">
    <property type="entry name" value="EGF_CA"/>
    <property type="match status" value="9"/>
</dbReference>
<keyword evidence="15" id="KW-1015">Disulfide bond</keyword>
<dbReference type="KEGG" id="xla:108701900"/>
<name>A0A8J1LT68_XENLA</name>
<dbReference type="SMART" id="SM00181">
    <property type="entry name" value="EGF"/>
    <property type="match status" value="20"/>
</dbReference>
<dbReference type="PROSITE" id="PS01187">
    <property type="entry name" value="EGF_CA"/>
    <property type="match status" value="5"/>
</dbReference>
<dbReference type="FunFam" id="2.10.25.10:FF:000005">
    <property type="entry name" value="Fibrillin 2"/>
    <property type="match status" value="1"/>
</dbReference>
<feature type="domain" description="EGF-like" evidence="23">
    <location>
        <begin position="1458"/>
        <end position="1499"/>
    </location>
</feature>
<organism evidence="25 26">
    <name type="scientific">Xenopus laevis</name>
    <name type="common">African clawed frog</name>
    <dbReference type="NCBI Taxonomy" id="8355"/>
    <lineage>
        <taxon>Eukaryota</taxon>
        <taxon>Metazoa</taxon>
        <taxon>Chordata</taxon>
        <taxon>Craniata</taxon>
        <taxon>Vertebrata</taxon>
        <taxon>Euteleostomi</taxon>
        <taxon>Amphibia</taxon>
        <taxon>Batrachia</taxon>
        <taxon>Anura</taxon>
        <taxon>Pipoidea</taxon>
        <taxon>Pipidae</taxon>
        <taxon>Xenopodinae</taxon>
        <taxon>Xenopus</taxon>
        <taxon>Xenopus</taxon>
    </lineage>
</organism>
<sequence>MAMQILLRSLILFLASDRALAQEQPAIADAGGLNYSAVGCNDGEDQGGIPEEKPATSSLTYLVDTTGSMFDDLQQLKLVNDWLLDSITAQFPSGVRQYTMVEFNDPTTGPVRLTHSKDEFKIFFSHLTASGGGDCPELTMNGLKLALENSPPKSFILVLTDASSKDYTSTALLNNIRSLLSTKQSQVFFLITGLCSGLNEPGFLIYRDIASLSYGHVFQIELSDLGKVFNYLEFTLSRPVNSTVRVFYQYYNGINHCDNFTVTDDFTNLLMITDGSITSIRILGPGSTDPNPKTLVSETWGSLHEIKRPAKGAWTLCIVSSNPHAVQVEGLIVTNTSCIGSCSDCHHNAICEAYTGHLKCTCKDGFIGDGVSCSDIDECAYSWLYNCAYGICENTIGSYKCVCPAGYTKGTGKETGNTCVDIDECSSPDLNKCHPIATCFNYVGTYTCQCPPGILGNGFHCDPCSRGVCGVGMECLTDGSSYSCSDPCVSHTVLDEPWRSAANMQFVDIKCDYDKVGWYRFNGSGGIRMPESCVPTWRCNSHIPMWLNGSHPIPTDGIVSRNACAHWAGVCCLWSSTVQIKACPGGYHVYKLNGTPGCSMTYCTVTNNSLTGRCSDCHPNATCKGFLDLFECTCKDGFIGDGVSCSDIDECAYSWLNNCSNGNCVNTIGSYHCVCPGGYTKGAGNTCVDIDECSRPDLNRCHPIATCTNYDGTYTCQCPPGVFGNGFHCEDGPCTGGVCGVGQDCLANGISYSCADPCVSHTVLDEPWRSAANAQFVDIKCDYDKVGWYRFIGSGGIRMSESCVPTWRCNSHIPMWLNGSHPIPADGIVSRNACAHWAGVCCLWSSTVQIKACPGGYYVYKLNGTPGCSMTYCTVTSTSCPGSCSDCHPDATCEGYPGQSVQCTCKDGFIGDGVSCSDIDECANSWLNNCTYGNCVNTIGSYDCVCPTGYTKGAGNTCVDIDECSNPDLNTCHPIATCINKDGTYTCQCPPGAFSNGFNCEFGPCTGDVCGVGQDCLTDGRSYSCADPCVSHTVLNEPWRSAANAEFVDIKCDYDKVGWYRFIGSGGIRMPESCVPTWRCNSHIPMWLNGSHPIPADGIVSLIACAHWAGVCCLWSSTVQIKACPGGYHVYKLNGTPGCSMTYCTVTNTPCPGCCSHCHPDATCEGYSGQSSQCTCKDGFTGDGVSCSDVDECAISSLNSCSYGYCVNTIGSYNCVCLDGYTKGTGNTCVDIDECSSPDLNKCHPLATCNNYDGGYTCQCRPGVFGNGFHCEDGPCSRGVCGVGMDCLTDGISHSCSDPCVSHTVLDEPWRSTANAQFVDIKCDYDKVGWYRFIGSGGVRMSESCVPTWRCNSHIPMWLNGSHPIPADGIVSRNACAHWAGVCCLWSSTVQIKACPGGYYVYKLDGTPGCSMTYCTAHSSCPGSCSDCHPNAICKANLDSLKCTCKDGFSGDGFSCSDIDECAYSWLNNCAYGYCVNTIGSYYCVCPTGYTKGAGNTCVDIDECSSPDLNKCHPIATCINYVGTYTCQCPCGVLGNGFHCEIDPCTGGVCGVGMECLTDGSSYSCSDPCVSHTVLDEPWRSSSNAQFVDIKCDYDKVGWYRFIGSGGIRMPESCVPTWRCNSHIPMWLNGSHPIPADGIVSRNACAHWAGVSCLWSSTVQIKDCPGGYHVYKLDGTPGCSMTYCTDPSSINGDCLCTDDEECRFVSGSYGCYCKESRAISAFSDLTPSVSCGLHNMKTSFRKCQLRALQIDVNYIKLENSSCFTVLNDYTTNTYSVLSPLQAGNCGMKLTTNGTHASYVNRYDFYFILPGNIIREKLTMTSTCIYPLDMRLSLITALDPIISTTDISITGTGEFKAYMAVYNNSDYKYPYQGAQINLYTKTVIYIGVFLDGPDPSQYALVLKNCYATPSSNPDDPIKYYIIQNRCPSRSDNTVNVVQNGLSSQAQFSFQMFAFVGDYNQVYLHCEIYACNNMTSTCLPTCKSRATAVTTENTFNLKIGPFINLDSPPKLPTAVDDSPPKLPTEVDDLPPSKIEIAASDLRPLSDSKFAIAASDLLHLSNSKSAGAASGTQASWTFTVLMLLSIVLFSGK</sequence>
<dbReference type="Gene3D" id="3.40.50.410">
    <property type="entry name" value="von Willebrand factor, type A domain"/>
    <property type="match status" value="1"/>
</dbReference>
<evidence type="ECO:0000256" key="3">
    <source>
        <dbReference type="ARBA" id="ARBA00004539"/>
    </source>
</evidence>
<dbReference type="SUPFAM" id="SSF53300">
    <property type="entry name" value="vWA-like"/>
    <property type="match status" value="1"/>
</dbReference>
<comment type="subcellular location">
    <subcellularLocation>
        <location evidence="1">Apical cell membrane</location>
        <topology evidence="1">Lipid-anchor</topology>
        <topology evidence="1">GPI-anchor</topology>
    </subcellularLocation>
    <subcellularLocation>
        <location evidence="3">Basolateral cell membrane</location>
        <topology evidence="3">Lipid-anchor</topology>
        <topology evidence="3">GPI-anchor</topology>
    </subcellularLocation>
    <subcellularLocation>
        <location evidence="2">Cell projection</location>
        <location evidence="2">Cilium membrane</location>
    </subcellularLocation>
    <subcellularLocation>
        <location evidence="4">Secreted</location>
    </subcellularLocation>
</comment>
<keyword evidence="18" id="KW-0449">Lipoprotein</keyword>
<dbReference type="InterPro" id="IPR009030">
    <property type="entry name" value="Growth_fac_rcpt_cys_sf"/>
</dbReference>
<keyword evidence="14" id="KW-0472">Membrane</keyword>
<protein>
    <recommendedName>
        <fullName evidence="5">Uromodulin</fullName>
    </recommendedName>
</protein>
<dbReference type="GO" id="GO:0045087">
    <property type="term" value="P:innate immune response"/>
    <property type="evidence" value="ECO:0007669"/>
    <property type="project" value="UniProtKB-KW"/>
</dbReference>
<evidence type="ECO:0000256" key="13">
    <source>
        <dbReference type="ARBA" id="ARBA00022859"/>
    </source>
</evidence>
<dbReference type="SMART" id="SM00241">
    <property type="entry name" value="ZP"/>
    <property type="match status" value="1"/>
</dbReference>
<evidence type="ECO:0000313" key="27">
    <source>
        <dbReference type="RefSeq" id="XP_041432754.1"/>
    </source>
</evidence>
<dbReference type="GO" id="GO:0005509">
    <property type="term" value="F:calcium ion binding"/>
    <property type="evidence" value="ECO:0007669"/>
    <property type="project" value="InterPro"/>
</dbReference>
<dbReference type="SUPFAM" id="SSF57196">
    <property type="entry name" value="EGF/Laminin"/>
    <property type="match status" value="1"/>
</dbReference>
<dbReference type="GO" id="GO:0098552">
    <property type="term" value="C:side of membrane"/>
    <property type="evidence" value="ECO:0007669"/>
    <property type="project" value="UniProtKB-KW"/>
</dbReference>
<evidence type="ECO:0000256" key="22">
    <source>
        <dbReference type="SAM" id="SignalP"/>
    </source>
</evidence>
<keyword evidence="11 22" id="KW-0732">Signal</keyword>
<comment type="caution">
    <text evidence="21">Lacks conserved residue(s) required for the propagation of feature annotation.</text>
</comment>
<dbReference type="InterPro" id="IPR001881">
    <property type="entry name" value="EGF-like_Ca-bd_dom"/>
</dbReference>
<evidence type="ECO:0000259" key="23">
    <source>
        <dbReference type="PROSITE" id="PS50026"/>
    </source>
</evidence>
<keyword evidence="7" id="KW-0964">Secreted</keyword>
<dbReference type="PROSITE" id="PS00022">
    <property type="entry name" value="EGF_1"/>
    <property type="match status" value="1"/>
</dbReference>
<dbReference type="PANTHER" id="PTHR24039">
    <property type="entry name" value="FIBRILLIN-RELATED"/>
    <property type="match status" value="1"/>
</dbReference>
<dbReference type="GO" id="GO:0005201">
    <property type="term" value="F:extracellular matrix structural constituent"/>
    <property type="evidence" value="ECO:0000318"/>
    <property type="project" value="GO_Central"/>
</dbReference>
<gene>
    <name evidence="26 27" type="primary">LOC108701900</name>
</gene>
<evidence type="ECO:0000259" key="24">
    <source>
        <dbReference type="PROSITE" id="PS51034"/>
    </source>
</evidence>
<proteinExistence type="predicted"/>
<dbReference type="RefSeq" id="XP_041432754.1">
    <property type="nucleotide sequence ID" value="XM_041576820.1"/>
</dbReference>
<evidence type="ECO:0000256" key="4">
    <source>
        <dbReference type="ARBA" id="ARBA00004613"/>
    </source>
</evidence>
<evidence type="ECO:0000256" key="7">
    <source>
        <dbReference type="ARBA" id="ARBA00022525"/>
    </source>
</evidence>
<keyword evidence="6" id="KW-1003">Cell membrane</keyword>
<dbReference type="GeneID" id="108701900"/>
<evidence type="ECO:0000256" key="17">
    <source>
        <dbReference type="ARBA" id="ARBA00023273"/>
    </source>
</evidence>
<evidence type="ECO:0000256" key="19">
    <source>
        <dbReference type="ARBA" id="ARBA00045741"/>
    </source>
</evidence>
<dbReference type="SMART" id="SM00179">
    <property type="entry name" value="EGF_CA"/>
    <property type="match status" value="12"/>
</dbReference>
<evidence type="ECO:0000256" key="16">
    <source>
        <dbReference type="ARBA" id="ARBA00023180"/>
    </source>
</evidence>
<keyword evidence="17" id="KW-0966">Cell projection</keyword>
<feature type="domain" description="EGF-like" evidence="23">
    <location>
        <begin position="689"/>
        <end position="730"/>
    </location>
</feature>
<comment type="function">
    <text evidence="19">Functions in biogenesis and organization of the apical membrane of epithelial cells of the thick ascending limb of Henle's loop (TALH), where it promotes formation of complex filamentous gel-like structure that may play a role in the water barrier permeability. May serve as a receptor for binding and endocytosis of cytokines (IL-1, IL-2) and TNF. Facilitates neutrophil migration across renal epithelia.</text>
</comment>
<dbReference type="SUPFAM" id="SSF57184">
    <property type="entry name" value="Growth factor receptor domain"/>
    <property type="match status" value="4"/>
</dbReference>
<reference evidence="26 27" key="1">
    <citation type="submission" date="2025-04" db="UniProtKB">
        <authorList>
            <consortium name="RefSeq"/>
        </authorList>
    </citation>
    <scope>IDENTIFICATION</scope>
    <source>
        <strain evidence="26 27">J_2021</strain>
        <tissue evidence="26 27">Erythrocytes</tissue>
    </source>
</reference>
<feature type="domain" description="EGF-like" evidence="23">
    <location>
        <begin position="375"/>
        <end position="413"/>
    </location>
</feature>
<evidence type="ECO:0000256" key="12">
    <source>
        <dbReference type="ARBA" id="ARBA00022737"/>
    </source>
</evidence>
<dbReference type="PROSITE" id="PS51034">
    <property type="entry name" value="ZP_2"/>
    <property type="match status" value="1"/>
</dbReference>
<dbReference type="InterPro" id="IPR049883">
    <property type="entry name" value="NOTCH1_EGF-like"/>
</dbReference>
<dbReference type="InterPro" id="IPR024731">
    <property type="entry name" value="NELL2-like_EGF"/>
</dbReference>
<feature type="domain" description="EGF-like" evidence="23">
    <location>
        <begin position="1189"/>
        <end position="1230"/>
    </location>
</feature>
<dbReference type="GO" id="GO:0016324">
    <property type="term" value="C:apical plasma membrane"/>
    <property type="evidence" value="ECO:0007669"/>
    <property type="project" value="UniProtKB-SubCell"/>
</dbReference>
<dbReference type="InterPro" id="IPR000152">
    <property type="entry name" value="EGF-type_Asp/Asn_hydroxyl_site"/>
</dbReference>
<keyword evidence="10" id="KW-0336">GPI-anchor</keyword>
<keyword evidence="9" id="KW-0399">Innate immunity</keyword>
<evidence type="ECO:0000256" key="6">
    <source>
        <dbReference type="ARBA" id="ARBA00022475"/>
    </source>
</evidence>
<dbReference type="Pfam" id="PF12947">
    <property type="entry name" value="EGF_3"/>
    <property type="match status" value="5"/>
</dbReference>
<comment type="subunit">
    <text evidence="20">Homodimer that then polymerizes into long filaments. The filaments can additionally assemble laterally to form a sheet. The filaments consist of a zigzag-shaped backbone with laterally protruding arms which interact with bacterial adhesin fimH. Two fimH molecules can bind to a single UMOD monomer.</text>
</comment>
<feature type="domain" description="EGF-like" evidence="23">
    <location>
        <begin position="647"/>
        <end position="688"/>
    </location>
</feature>
<dbReference type="InterPro" id="IPR001507">
    <property type="entry name" value="ZP_dom"/>
</dbReference>
<dbReference type="Gene3D" id="2.60.40.4100">
    <property type="entry name" value="Zona pellucida, ZP-C domain"/>
    <property type="match status" value="1"/>
</dbReference>
<keyword evidence="12" id="KW-0677">Repeat</keyword>
<feature type="domain" description="EGF-like" evidence="23">
    <location>
        <begin position="960"/>
        <end position="1001"/>
    </location>
</feature>
<dbReference type="PROSITE" id="PS00682">
    <property type="entry name" value="ZP_1"/>
    <property type="match status" value="1"/>
</dbReference>
<dbReference type="GO" id="GO:0060170">
    <property type="term" value="C:ciliary membrane"/>
    <property type="evidence" value="ECO:0007669"/>
    <property type="project" value="UniProtKB-SubCell"/>
</dbReference>
<feature type="domain" description="EGF-like" evidence="23">
    <location>
        <begin position="918"/>
        <end position="959"/>
    </location>
</feature>
<dbReference type="Pfam" id="PF00100">
    <property type="entry name" value="Zona_pellucida"/>
    <property type="match status" value="1"/>
</dbReference>
<dbReference type="Pfam" id="PF23283">
    <property type="entry name" value="D8C_UMOD"/>
    <property type="match status" value="5"/>
</dbReference>
<dbReference type="InterPro" id="IPR036465">
    <property type="entry name" value="vWFA_dom_sf"/>
</dbReference>
<feature type="domain" description="EGF-like" evidence="23">
    <location>
        <begin position="1231"/>
        <end position="1272"/>
    </location>
</feature>
<dbReference type="InterPro" id="IPR057774">
    <property type="entry name" value="D8C_UMOD/GP2/OIT3-like"/>
</dbReference>
<feature type="domain" description="ZP" evidence="24">
    <location>
        <begin position="1730"/>
        <end position="1987"/>
    </location>
</feature>
<dbReference type="FunFam" id="2.60.40.4100:FF:000001">
    <property type="entry name" value="alpha-tectorin isoform X1"/>
    <property type="match status" value="1"/>
</dbReference>
<feature type="domain" description="EGF-like" evidence="23">
    <location>
        <begin position="1500"/>
        <end position="1541"/>
    </location>
</feature>
<dbReference type="PROSITE" id="PS01186">
    <property type="entry name" value="EGF_2"/>
    <property type="match status" value="7"/>
</dbReference>
<keyword evidence="13" id="KW-0391">Immunity</keyword>
<dbReference type="Gene3D" id="2.10.25.10">
    <property type="entry name" value="Laminin"/>
    <property type="match status" value="15"/>
</dbReference>
<dbReference type="InterPro" id="IPR000742">
    <property type="entry name" value="EGF"/>
</dbReference>
<dbReference type="PROSITE" id="PS50026">
    <property type="entry name" value="EGF_3"/>
    <property type="match status" value="10"/>
</dbReference>
<dbReference type="PROSITE" id="PS00010">
    <property type="entry name" value="ASX_HYDROXYL"/>
    <property type="match status" value="10"/>
</dbReference>
<dbReference type="InterPro" id="IPR055355">
    <property type="entry name" value="ZP-C"/>
</dbReference>
<accession>A0A8J1LT68</accession>
<dbReference type="OrthoDB" id="2015116at2759"/>
<keyword evidence="16" id="KW-0325">Glycoprotein</keyword>
<evidence type="ECO:0000256" key="8">
    <source>
        <dbReference type="ARBA" id="ARBA00022536"/>
    </source>
</evidence>
<dbReference type="PANTHER" id="PTHR24039:SF48">
    <property type="entry name" value="FIBRILLIN-2 ISOFORM X1-RELATED"/>
    <property type="match status" value="1"/>
</dbReference>
<evidence type="ECO:0000256" key="11">
    <source>
        <dbReference type="ARBA" id="ARBA00022729"/>
    </source>
</evidence>
<evidence type="ECO:0000256" key="21">
    <source>
        <dbReference type="PROSITE-ProRule" id="PRU00076"/>
    </source>
</evidence>
<evidence type="ECO:0000256" key="10">
    <source>
        <dbReference type="ARBA" id="ARBA00022622"/>
    </source>
</evidence>
<evidence type="ECO:0000256" key="15">
    <source>
        <dbReference type="ARBA" id="ARBA00023157"/>
    </source>
</evidence>
<evidence type="ECO:0000256" key="9">
    <source>
        <dbReference type="ARBA" id="ARBA00022588"/>
    </source>
</evidence>
<dbReference type="FunFam" id="2.10.25.10:FF:000038">
    <property type="entry name" value="Fibrillin 2"/>
    <property type="match status" value="7"/>
</dbReference>
<keyword evidence="25" id="KW-1185">Reference proteome</keyword>
<dbReference type="GO" id="GO:0016323">
    <property type="term" value="C:basolateral plasma membrane"/>
    <property type="evidence" value="ECO:0007669"/>
    <property type="project" value="UniProtKB-SubCell"/>
</dbReference>